<proteinExistence type="predicted"/>
<evidence type="ECO:0000256" key="1">
    <source>
        <dbReference type="SAM" id="SignalP"/>
    </source>
</evidence>
<keyword evidence="1" id="KW-0732">Signal</keyword>
<keyword evidence="3" id="KW-1185">Reference proteome</keyword>
<accession>A0ABU8SA05</accession>
<dbReference type="Proteomes" id="UP001379235">
    <property type="component" value="Unassembled WGS sequence"/>
</dbReference>
<evidence type="ECO:0008006" key="4">
    <source>
        <dbReference type="Google" id="ProtNLM"/>
    </source>
</evidence>
<comment type="caution">
    <text evidence="2">The sequence shown here is derived from an EMBL/GenBank/DDBJ whole genome shotgun (WGS) entry which is preliminary data.</text>
</comment>
<reference evidence="2 3" key="1">
    <citation type="submission" date="2024-03" db="EMBL/GenBank/DDBJ databases">
        <authorList>
            <person name="Jo J.-H."/>
        </authorList>
    </citation>
    <scope>NUCLEOTIDE SEQUENCE [LARGE SCALE GENOMIC DNA]</scope>
    <source>
        <strain evidence="2 3">AS3R-12</strain>
    </source>
</reference>
<gene>
    <name evidence="2" type="ORF">WG900_11930</name>
</gene>
<sequence>MPKSKIAKPFLAVLLLTTLGVTPAAGQRRQLTMLDQLVEGRWEIRMRGERRPIERICLRNGLSLIQLRHPEQPCDRLVVEDTPSSVTVQYICRGRGYGRTHIRMESNQLVQLESQGIAGGLPFDFAAEVRRLGSCDQ</sequence>
<feature type="chain" id="PRO_5045176939" description="DUF3617 family protein" evidence="1">
    <location>
        <begin position="25"/>
        <end position="137"/>
    </location>
</feature>
<organism evidence="2 3">
    <name type="scientific">Novosphingobium aquae</name>
    <dbReference type="NCBI Taxonomy" id="3133435"/>
    <lineage>
        <taxon>Bacteria</taxon>
        <taxon>Pseudomonadati</taxon>
        <taxon>Pseudomonadota</taxon>
        <taxon>Alphaproteobacteria</taxon>
        <taxon>Sphingomonadales</taxon>
        <taxon>Sphingomonadaceae</taxon>
        <taxon>Novosphingobium</taxon>
    </lineage>
</organism>
<dbReference type="RefSeq" id="WP_339967367.1">
    <property type="nucleotide sequence ID" value="NZ_JBBHJY010000005.1"/>
</dbReference>
<protein>
    <recommendedName>
        <fullName evidence="4">DUF3617 family protein</fullName>
    </recommendedName>
</protein>
<dbReference type="EMBL" id="JBBHJY010000005">
    <property type="protein sequence ID" value="MEJ6010625.1"/>
    <property type="molecule type" value="Genomic_DNA"/>
</dbReference>
<name>A0ABU8SA05_9SPHN</name>
<feature type="signal peptide" evidence="1">
    <location>
        <begin position="1"/>
        <end position="24"/>
    </location>
</feature>
<evidence type="ECO:0000313" key="3">
    <source>
        <dbReference type="Proteomes" id="UP001379235"/>
    </source>
</evidence>
<evidence type="ECO:0000313" key="2">
    <source>
        <dbReference type="EMBL" id="MEJ6010625.1"/>
    </source>
</evidence>